<dbReference type="PROSITE" id="PS00630">
    <property type="entry name" value="IMP_2"/>
    <property type="match status" value="1"/>
</dbReference>
<dbReference type="GO" id="GO:0046854">
    <property type="term" value="P:phosphatidylinositol phosphate biosynthetic process"/>
    <property type="evidence" value="ECO:0007669"/>
    <property type="project" value="InterPro"/>
</dbReference>
<dbReference type="EMBL" id="CAJHNJ030000047">
    <property type="protein sequence ID" value="CAG9132130.1"/>
    <property type="molecule type" value="Genomic_DNA"/>
</dbReference>
<feature type="binding site" evidence="2">
    <location>
        <position position="79"/>
    </location>
    <ligand>
        <name>Mg(2+)</name>
        <dbReference type="ChEBI" id="CHEBI:18420"/>
        <label>1</label>
        <note>catalytic</note>
    </ligand>
</feature>
<organism evidence="3 4">
    <name type="scientific">Plutella xylostella</name>
    <name type="common">Diamondback moth</name>
    <name type="synonym">Plutella maculipennis</name>
    <dbReference type="NCBI Taxonomy" id="51655"/>
    <lineage>
        <taxon>Eukaryota</taxon>
        <taxon>Metazoa</taxon>
        <taxon>Ecdysozoa</taxon>
        <taxon>Arthropoda</taxon>
        <taxon>Hexapoda</taxon>
        <taxon>Insecta</taxon>
        <taxon>Pterygota</taxon>
        <taxon>Neoptera</taxon>
        <taxon>Endopterygota</taxon>
        <taxon>Lepidoptera</taxon>
        <taxon>Glossata</taxon>
        <taxon>Ditrysia</taxon>
        <taxon>Yponomeutoidea</taxon>
        <taxon>Plutellidae</taxon>
        <taxon>Plutella</taxon>
    </lineage>
</organism>
<name>A0A8S4FVB3_PLUXY</name>
<reference evidence="3" key="1">
    <citation type="submission" date="2020-11" db="EMBL/GenBank/DDBJ databases">
        <authorList>
            <person name="Whiteford S."/>
        </authorList>
    </citation>
    <scope>NUCLEOTIDE SEQUENCE</scope>
</reference>
<dbReference type="AlphaFoldDB" id="A0A8S4FVB3"/>
<comment type="cofactor">
    <cofactor evidence="2">
        <name>Mg(2+)</name>
        <dbReference type="ChEBI" id="CHEBI:18420"/>
    </cofactor>
</comment>
<feature type="binding site" evidence="2">
    <location>
        <position position="150"/>
    </location>
    <ligand>
        <name>Mg(2+)</name>
        <dbReference type="ChEBI" id="CHEBI:18420"/>
        <label>1</label>
        <note>catalytic</note>
    </ligand>
</feature>
<evidence type="ECO:0000256" key="1">
    <source>
        <dbReference type="ARBA" id="ARBA00009759"/>
    </source>
</evidence>
<dbReference type="Gene3D" id="3.30.540.10">
    <property type="entry name" value="Fructose-1,6-Bisphosphatase, subunit A, domain 1"/>
    <property type="match status" value="1"/>
</dbReference>
<dbReference type="Pfam" id="PF00459">
    <property type="entry name" value="Inositol_P"/>
    <property type="match status" value="1"/>
</dbReference>
<dbReference type="Gene3D" id="4.10.460.10">
    <property type="entry name" value="Inositol Polyphosphate 1-phosphatase, domain 1"/>
    <property type="match status" value="1"/>
</dbReference>
<accession>A0A8S4FVB3</accession>
<dbReference type="InterPro" id="IPR020550">
    <property type="entry name" value="Inositol_monophosphatase_CS"/>
</dbReference>
<keyword evidence="4" id="KW-1185">Reference proteome</keyword>
<dbReference type="Proteomes" id="UP000653454">
    <property type="component" value="Unassembled WGS sequence"/>
</dbReference>
<dbReference type="InterPro" id="IPR000760">
    <property type="entry name" value="Inositol_monophosphatase-like"/>
</dbReference>
<keyword evidence="2" id="KW-0460">Magnesium</keyword>
<keyword evidence="2" id="KW-0479">Metal-binding</keyword>
<evidence type="ECO:0000313" key="3">
    <source>
        <dbReference type="EMBL" id="CAG9132130.1"/>
    </source>
</evidence>
<dbReference type="SUPFAM" id="SSF56655">
    <property type="entry name" value="Carbohydrate phosphatase"/>
    <property type="match status" value="1"/>
</dbReference>
<gene>
    <name evidence="3" type="ORF">PLXY2_LOCUS10560</name>
</gene>
<comment type="caution">
    <text evidence="3">The sequence shown here is derived from an EMBL/GenBank/DDBJ whole genome shotgun (WGS) entry which is preliminary data.</text>
</comment>
<feature type="binding site" evidence="2">
    <location>
        <position position="147"/>
    </location>
    <ligand>
        <name>Mg(2+)</name>
        <dbReference type="ChEBI" id="CHEBI:18420"/>
        <label>1</label>
        <note>catalytic</note>
    </ligand>
</feature>
<dbReference type="InterPro" id="IPR044897">
    <property type="entry name" value="INPP1_dom_1"/>
</dbReference>
<dbReference type="PANTHER" id="PTHR43028:SF3">
    <property type="entry name" value="INOSITOL POLYPHOSPHATE 1-PHOSPHATASE"/>
    <property type="match status" value="1"/>
</dbReference>
<feature type="binding site" evidence="2">
    <location>
        <position position="283"/>
    </location>
    <ligand>
        <name>Mg(2+)</name>
        <dbReference type="ChEBI" id="CHEBI:18420"/>
        <label>1</label>
        <note>catalytic</note>
    </ligand>
</feature>
<evidence type="ECO:0000313" key="4">
    <source>
        <dbReference type="Proteomes" id="UP000653454"/>
    </source>
</evidence>
<dbReference type="GO" id="GO:0046872">
    <property type="term" value="F:metal ion binding"/>
    <property type="evidence" value="ECO:0007669"/>
    <property type="project" value="UniProtKB-KW"/>
</dbReference>
<dbReference type="GO" id="GO:0004441">
    <property type="term" value="F:inositol-1,4-bisphosphate 1-phosphatase activity"/>
    <property type="evidence" value="ECO:0007669"/>
    <property type="project" value="TreeGrafter"/>
</dbReference>
<evidence type="ECO:0000256" key="2">
    <source>
        <dbReference type="PIRSR" id="PIRSR600760-2"/>
    </source>
</evidence>
<dbReference type="Gene3D" id="3.40.190.80">
    <property type="match status" value="1"/>
</dbReference>
<dbReference type="InterPro" id="IPR050725">
    <property type="entry name" value="CysQ/Inositol_MonoPase"/>
</dbReference>
<sequence length="346" mass="37459">MTSLLVTIINASERAAQIARSCCEGEPDETKLLVTEKGSDGNSRFDSDFKTLADVLAQEAARHEIKKSFPGLSEHVRGEERAEIDGITISIKDDCNETKRMLSAVVPEAAAERMAQATHAEPCSRLTETLPGDLPDVDPDDLGIWIDPIDGTAEFIAGVCGKAEEGHGLLHVTVLIGAYSRTTGEPVLGVINQPFYNNGKGRVVWGLCFEDKTFHGTSEDFTEPEQKNTVLMSSAEKPEIKAMFVKDQWVVKTPPGAGYKLLSVALGEASLYTMSLGTTYRWDTCGPHAILKAKGGDIVSHTSSLPVTYNDPPNEDPQSFCNSEGITAFCQREVFELANNFLATGS</sequence>
<dbReference type="PANTHER" id="PTHR43028">
    <property type="entry name" value="3'(2'),5'-BISPHOSPHATE NUCLEOTIDASE 1"/>
    <property type="match status" value="1"/>
</dbReference>
<comment type="similarity">
    <text evidence="1">Belongs to the inositol monophosphatase superfamily.</text>
</comment>
<protein>
    <submittedName>
        <fullName evidence="3">(diamondback moth) hypothetical protein</fullName>
    </submittedName>
</protein>
<proteinExistence type="inferred from homology"/>
<feature type="binding site" evidence="2">
    <location>
        <position position="149"/>
    </location>
    <ligand>
        <name>Mg(2+)</name>
        <dbReference type="ChEBI" id="CHEBI:18420"/>
        <label>1</label>
        <note>catalytic</note>
    </ligand>
</feature>